<name>A0ACC2VQ23_9TREE</name>
<gene>
    <name evidence="1" type="ORF">QFC20_005206</name>
</gene>
<keyword evidence="2" id="KW-1185">Reference proteome</keyword>
<reference evidence="1" key="1">
    <citation type="submission" date="2023-04" db="EMBL/GenBank/DDBJ databases">
        <title>Draft Genome sequencing of Naganishia species isolated from polar environments using Oxford Nanopore Technology.</title>
        <authorList>
            <person name="Leo P."/>
            <person name="Venkateswaran K."/>
        </authorList>
    </citation>
    <scope>NUCLEOTIDE SEQUENCE</scope>
    <source>
        <strain evidence="1">MNA-CCFEE 5262</strain>
    </source>
</reference>
<organism evidence="1 2">
    <name type="scientific">Naganishia adeliensis</name>
    <dbReference type="NCBI Taxonomy" id="92952"/>
    <lineage>
        <taxon>Eukaryota</taxon>
        <taxon>Fungi</taxon>
        <taxon>Dikarya</taxon>
        <taxon>Basidiomycota</taxon>
        <taxon>Agaricomycotina</taxon>
        <taxon>Tremellomycetes</taxon>
        <taxon>Filobasidiales</taxon>
        <taxon>Filobasidiaceae</taxon>
        <taxon>Naganishia</taxon>
    </lineage>
</organism>
<evidence type="ECO:0000313" key="2">
    <source>
        <dbReference type="Proteomes" id="UP001230649"/>
    </source>
</evidence>
<accession>A0ACC2VQ23</accession>
<proteinExistence type="predicted"/>
<dbReference type="Proteomes" id="UP001230649">
    <property type="component" value="Unassembled WGS sequence"/>
</dbReference>
<comment type="caution">
    <text evidence="1">The sequence shown here is derived from an EMBL/GenBank/DDBJ whole genome shotgun (WGS) entry which is preliminary data.</text>
</comment>
<dbReference type="EMBL" id="JASBWS010000069">
    <property type="protein sequence ID" value="KAJ9101513.1"/>
    <property type="molecule type" value="Genomic_DNA"/>
</dbReference>
<evidence type="ECO:0000313" key="1">
    <source>
        <dbReference type="EMBL" id="KAJ9101513.1"/>
    </source>
</evidence>
<sequence length="1283" mass="141346">MASPSLSDESDQEWDDNQPGFRVIQLQQDANTMQHDQDDDQDSDQESIPDEDIDFQLTYALHTFVATVDGQASVIKGDSLVLLDDSNVYWWLVRVLKTDEVGYIPAENIETPWERLARLNKYRNVELGHATNEEMQDAITYEHFRRRPSITTSTDAQGTTPSPPRELGRRKSVVFAPPTYVDHPGVTWESSDDEEAEEDLEPGLVERELALDDAPDEMDVDHETITTRQVANVTPQVSTPLHQSYAAQVETTPLDAPMEPDDGIAWSDSTARESRQRVVEQTEGRDSPSSRYGALGVARGPSTGPARPESRERRTPEPVEPVDVHPAEINEAIRPSPLDNQRASMARGSPSLRSVSATSQVSASSYASTMTARSDSISPDLGDGRKKKDVRKKRSGVFSGLFKKKDKKPVLATPTTAHTGSPLGERPAITLATALPPSDAPSAISPHALRMQQMDQQQHKRYQEYIARSPGNEMEPAARAYGTQAAAAVSSSHAAQRLSESTGTLPNGRPGSIMIHPSSSSASAELTVLRVFAGDTVESELTFKTVLTNETTTAERVVRQAVQRLRLDADDDHYLVIKEVDGEQVELADDEKVLEKFSAMNQYYTDDDAGVAKRLRRSSVGSISSIASNLSQHPAIRKFASSDFTDDSSVKLFLHRRLPRENVDTSRDSIPTTPTRAKPFPYLAVANQVDTSPGSSTGSPTAKFSMQIVISADDLPEGMAFDSQTEAVVPKVMLRQRGSNESQGSRKLLLIPRNATVAEAIEAGLERFGISGVVAGGDDVEDKVSKRRSIVRARYGLAARLADDEAQLHPSHKIIDAYREPPVFKYNQMSKEMRRRSREFPGASQEDIQPTDPVFVLRRVTANLPGSPKVALDEVEVRRRRMSADSVHGTPTKTTQQIIEEQRAASRAKQHALLSAQENTENGLDVHLPDKGTVRSSRITIDGEEHVRYSYISNDGETFDISQVVQDELDENADDAQETLLTPKAPDFSRQTTDQSVYRTAPNTPMQEELMPPPAFPPKPDLLQRAISQTSLDNASDIANKLDRIIDMATSFHAEELDRSTPVPFERKAPVIVTPRAPSPSESEIADALSRDTSLSPIIGSAPASIKQAMEMPSRQAGVTPRVIVAPSSRFVPRARHQRQQPSIASILSDVSVSNLESSTPLSTIVDESSGPFGMSQATEALRKPLGKPSRPIRLDDDFGFTTMMHVIQARAESMRPVQSVREHPALNEVEKRYLDRLRAVPTVPEVVHKRYASMEQKLQDEEKEIYALMKSVLAFAMEAGKV</sequence>
<protein>
    <submittedName>
        <fullName evidence="1">Uncharacterized protein</fullName>
    </submittedName>
</protein>